<feature type="transmembrane region" description="Helical" evidence="1">
    <location>
        <begin position="133"/>
        <end position="156"/>
    </location>
</feature>
<dbReference type="Proteomes" id="UP000652761">
    <property type="component" value="Unassembled WGS sequence"/>
</dbReference>
<name>A0A843XYC7_COLES</name>
<sequence>MVLELCREDRRGTVVQPDYGLWLCLSTRLTPTGGETWTRGRAVRHRFELEGAGTRVRMVSVVSLVVNSVGHGGLFSAGFEWVLQQGCCCCSVACVGSVVPGWLVLVVLLMMDSLVGVFLVWRTVADRSGAVPLVVVGCIFCCMCSMVAKGACLLGVPFTNAGLLSAVWLPLGCVVQWLLGHVASPVSELWVPCVPLSRHCCSDLAYALCVLVMSLVVCCVTCCVCLVALCCLIVSSGEVFPELFLACFGGGFSQNFFVLVSVLLPSGLRCVVGWLCVLVRFPKTVCCCLGEGFSQDCSVLVSGCCRATSGVEVCCWLAGAFWWVLPERCLGRSGGGFSHNCLVLLLLAAVLSLKFCVDWLFRFFVPVEFS</sequence>
<gene>
    <name evidence="2" type="ORF">Taro_056752</name>
</gene>
<evidence type="ECO:0000313" key="3">
    <source>
        <dbReference type="Proteomes" id="UP000652761"/>
    </source>
</evidence>
<protein>
    <submittedName>
        <fullName evidence="2">Uncharacterized protein</fullName>
    </submittedName>
</protein>
<accession>A0A843XYC7</accession>
<keyword evidence="1" id="KW-0472">Membrane</keyword>
<reference evidence="2" key="1">
    <citation type="submission" date="2017-07" db="EMBL/GenBank/DDBJ databases">
        <title>Taro Niue Genome Assembly and Annotation.</title>
        <authorList>
            <person name="Atibalentja N."/>
            <person name="Keating K."/>
            <person name="Fields C.J."/>
        </authorList>
    </citation>
    <scope>NUCLEOTIDE SEQUENCE</scope>
    <source>
        <strain evidence="2">Niue_2</strain>
        <tissue evidence="2">Leaf</tissue>
    </source>
</reference>
<feature type="transmembrane region" description="Helical" evidence="1">
    <location>
        <begin position="204"/>
        <end position="237"/>
    </location>
</feature>
<dbReference type="EMBL" id="NMUH01017394">
    <property type="protein sequence ID" value="MQM23685.1"/>
    <property type="molecule type" value="Genomic_DNA"/>
</dbReference>
<dbReference type="AlphaFoldDB" id="A0A843XYC7"/>
<evidence type="ECO:0000313" key="2">
    <source>
        <dbReference type="EMBL" id="MQM23685.1"/>
    </source>
</evidence>
<evidence type="ECO:0000256" key="1">
    <source>
        <dbReference type="SAM" id="Phobius"/>
    </source>
</evidence>
<comment type="caution">
    <text evidence="2">The sequence shown here is derived from an EMBL/GenBank/DDBJ whole genome shotgun (WGS) entry which is preliminary data.</text>
</comment>
<keyword evidence="1" id="KW-0812">Transmembrane</keyword>
<keyword evidence="1" id="KW-1133">Transmembrane helix</keyword>
<proteinExistence type="predicted"/>
<keyword evidence="3" id="KW-1185">Reference proteome</keyword>
<feature type="transmembrane region" description="Helical" evidence="1">
    <location>
        <begin position="162"/>
        <end position="183"/>
    </location>
</feature>
<feature type="transmembrane region" description="Helical" evidence="1">
    <location>
        <begin position="99"/>
        <end position="121"/>
    </location>
</feature>
<feature type="transmembrane region" description="Helical" evidence="1">
    <location>
        <begin position="341"/>
        <end position="361"/>
    </location>
</feature>
<organism evidence="2 3">
    <name type="scientific">Colocasia esculenta</name>
    <name type="common">Wild taro</name>
    <name type="synonym">Arum esculentum</name>
    <dbReference type="NCBI Taxonomy" id="4460"/>
    <lineage>
        <taxon>Eukaryota</taxon>
        <taxon>Viridiplantae</taxon>
        <taxon>Streptophyta</taxon>
        <taxon>Embryophyta</taxon>
        <taxon>Tracheophyta</taxon>
        <taxon>Spermatophyta</taxon>
        <taxon>Magnoliopsida</taxon>
        <taxon>Liliopsida</taxon>
        <taxon>Araceae</taxon>
        <taxon>Aroideae</taxon>
        <taxon>Colocasieae</taxon>
        <taxon>Colocasia</taxon>
    </lineage>
</organism>